<dbReference type="InterPro" id="IPR036388">
    <property type="entry name" value="WH-like_DNA-bd_sf"/>
</dbReference>
<dbReference type="Gene3D" id="1.10.10.10">
    <property type="entry name" value="Winged helix-like DNA-binding domain superfamily/Winged helix DNA-binding domain"/>
    <property type="match status" value="1"/>
</dbReference>
<protein>
    <submittedName>
        <fullName evidence="10">Fur family transcriptional regulator, zinc uptake regulator</fullName>
    </submittedName>
</protein>
<comment type="similarity">
    <text evidence="1">Belongs to the Fur family.</text>
</comment>
<keyword evidence="5" id="KW-0238">DNA-binding</keyword>
<dbReference type="Gene3D" id="3.30.1490.190">
    <property type="match status" value="1"/>
</dbReference>
<evidence type="ECO:0000256" key="5">
    <source>
        <dbReference type="ARBA" id="ARBA00023125"/>
    </source>
</evidence>
<dbReference type="EMBL" id="FNLN01000009">
    <property type="protein sequence ID" value="SDT90395.1"/>
    <property type="molecule type" value="Genomic_DNA"/>
</dbReference>
<evidence type="ECO:0000256" key="4">
    <source>
        <dbReference type="ARBA" id="ARBA00023015"/>
    </source>
</evidence>
<dbReference type="InterPro" id="IPR002481">
    <property type="entry name" value="FUR"/>
</dbReference>
<evidence type="ECO:0000256" key="1">
    <source>
        <dbReference type="ARBA" id="ARBA00007957"/>
    </source>
</evidence>
<keyword evidence="7" id="KW-0479">Metal-binding</keyword>
<feature type="binding site" evidence="7">
    <location>
        <position position="111"/>
    </location>
    <ligand>
        <name>Zn(2+)</name>
        <dbReference type="ChEBI" id="CHEBI:29105"/>
    </ligand>
</feature>
<dbReference type="Pfam" id="PF01475">
    <property type="entry name" value="FUR"/>
    <property type="match status" value="1"/>
</dbReference>
<dbReference type="Proteomes" id="UP000182882">
    <property type="component" value="Unassembled WGS sequence"/>
</dbReference>
<dbReference type="SUPFAM" id="SSF46785">
    <property type="entry name" value="Winged helix' DNA-binding domain"/>
    <property type="match status" value="1"/>
</dbReference>
<feature type="binding site" evidence="7">
    <location>
        <position position="152"/>
    </location>
    <ligand>
        <name>Zn(2+)</name>
        <dbReference type="ChEBI" id="CHEBI:29105"/>
    </ligand>
</feature>
<dbReference type="GO" id="GO:0003700">
    <property type="term" value="F:DNA-binding transcription factor activity"/>
    <property type="evidence" value="ECO:0007669"/>
    <property type="project" value="InterPro"/>
</dbReference>
<accession>A0A0S3AG33</accession>
<dbReference type="AlphaFoldDB" id="A0A0S3AG33"/>
<keyword evidence="8" id="KW-0408">Iron</keyword>
<dbReference type="GO" id="GO:0000976">
    <property type="term" value="F:transcription cis-regulatory region binding"/>
    <property type="evidence" value="ECO:0007669"/>
    <property type="project" value="TreeGrafter"/>
</dbReference>
<feature type="binding site" evidence="7">
    <location>
        <position position="155"/>
    </location>
    <ligand>
        <name>Zn(2+)</name>
        <dbReference type="ChEBI" id="CHEBI:29105"/>
    </ligand>
</feature>
<keyword evidence="2" id="KW-0678">Repressor</keyword>
<organism evidence="10 12">
    <name type="scientific">Nitrosomonas ureae</name>
    <dbReference type="NCBI Taxonomy" id="44577"/>
    <lineage>
        <taxon>Bacteria</taxon>
        <taxon>Pseudomonadati</taxon>
        <taxon>Pseudomonadota</taxon>
        <taxon>Betaproteobacteria</taxon>
        <taxon>Nitrosomonadales</taxon>
        <taxon>Nitrosomonadaceae</taxon>
        <taxon>Nitrosomonas</taxon>
    </lineage>
</organism>
<dbReference type="PANTHER" id="PTHR33202">
    <property type="entry name" value="ZINC UPTAKE REGULATION PROTEIN"/>
    <property type="match status" value="1"/>
</dbReference>
<dbReference type="InterPro" id="IPR043135">
    <property type="entry name" value="Fur_C"/>
</dbReference>
<keyword evidence="11" id="KW-1185">Reference proteome</keyword>
<proteinExistence type="inferred from homology"/>
<reference evidence="11" key="1">
    <citation type="submission" date="2016-10" db="EMBL/GenBank/DDBJ databases">
        <authorList>
            <person name="Varghese N."/>
            <person name="Submissions S."/>
        </authorList>
    </citation>
    <scope>NUCLEOTIDE SEQUENCE [LARGE SCALE GENOMIC DNA]</scope>
    <source>
        <strain evidence="11">Nm10</strain>
    </source>
</reference>
<dbReference type="EMBL" id="OCMU01000001">
    <property type="protein sequence ID" value="SOD16917.1"/>
    <property type="molecule type" value="Genomic_DNA"/>
</dbReference>
<evidence type="ECO:0000256" key="8">
    <source>
        <dbReference type="PIRSR" id="PIRSR602481-2"/>
    </source>
</evidence>
<feature type="binding site" evidence="7">
    <location>
        <position position="114"/>
    </location>
    <ligand>
        <name>Zn(2+)</name>
        <dbReference type="ChEBI" id="CHEBI:29105"/>
    </ligand>
</feature>
<feature type="binding site" evidence="8">
    <location>
        <position position="128"/>
    </location>
    <ligand>
        <name>Fe cation</name>
        <dbReference type="ChEBI" id="CHEBI:24875"/>
    </ligand>
</feature>
<dbReference type="PANTHER" id="PTHR33202:SF6">
    <property type="entry name" value="ZINC UPTAKE REGULATION PROTEIN"/>
    <property type="match status" value="1"/>
</dbReference>
<evidence type="ECO:0000313" key="10">
    <source>
        <dbReference type="EMBL" id="SOD16917.1"/>
    </source>
</evidence>
<dbReference type="RefSeq" id="WP_062557799.1">
    <property type="nucleotide sequence ID" value="NZ_OCMU01000001.1"/>
</dbReference>
<keyword evidence="6" id="KW-0804">Transcription</keyword>
<gene>
    <name evidence="9" type="ORF">SAMN05216406_10945</name>
    <name evidence="10" type="ORF">SAMN06297164_0871</name>
</gene>
<comment type="cofactor">
    <cofactor evidence="7">
        <name>Zn(2+)</name>
        <dbReference type="ChEBI" id="CHEBI:29105"/>
    </cofactor>
    <text evidence="7">Binds 1 zinc ion per subunit.</text>
</comment>
<evidence type="ECO:0000256" key="6">
    <source>
        <dbReference type="ARBA" id="ARBA00023163"/>
    </source>
</evidence>
<comment type="cofactor">
    <cofactor evidence="8">
        <name>Mn(2+)</name>
        <dbReference type="ChEBI" id="CHEBI:29035"/>
    </cofactor>
    <cofactor evidence="8">
        <name>Fe(2+)</name>
        <dbReference type="ChEBI" id="CHEBI:29033"/>
    </cofactor>
    <text evidence="8">Binds 1 Mn(2+) or Fe(2+) ion per subunit.</text>
</comment>
<keyword evidence="4" id="KW-0805">Transcription regulation</keyword>
<name>A0A0S3AG33_9PROT</name>
<evidence type="ECO:0000256" key="7">
    <source>
        <dbReference type="PIRSR" id="PIRSR602481-1"/>
    </source>
</evidence>
<dbReference type="InterPro" id="IPR036390">
    <property type="entry name" value="WH_DNA-bd_sf"/>
</dbReference>
<dbReference type="GO" id="GO:0045892">
    <property type="term" value="P:negative regulation of DNA-templated transcription"/>
    <property type="evidence" value="ECO:0007669"/>
    <property type="project" value="TreeGrafter"/>
</dbReference>
<reference evidence="10 12" key="3">
    <citation type="submission" date="2017-09" db="EMBL/GenBank/DDBJ databases">
        <authorList>
            <person name="Ehlers B."/>
            <person name="Leendertz F.H."/>
        </authorList>
    </citation>
    <scope>NUCLEOTIDE SEQUENCE [LARGE SCALE GENOMIC DNA]</scope>
    <source>
        <strain evidence="10 12">Nm42</strain>
    </source>
</reference>
<evidence type="ECO:0000313" key="9">
    <source>
        <dbReference type="EMBL" id="SDT90395.1"/>
    </source>
</evidence>
<evidence type="ECO:0000256" key="2">
    <source>
        <dbReference type="ARBA" id="ARBA00022491"/>
    </source>
</evidence>
<dbReference type="Proteomes" id="UP000219335">
    <property type="component" value="Unassembled WGS sequence"/>
</dbReference>
<dbReference type="KEGG" id="nur:ATY38_01890"/>
<dbReference type="GO" id="GO:0005829">
    <property type="term" value="C:cytosol"/>
    <property type="evidence" value="ECO:0007669"/>
    <property type="project" value="TreeGrafter"/>
</dbReference>
<evidence type="ECO:0000313" key="11">
    <source>
        <dbReference type="Proteomes" id="UP000182882"/>
    </source>
</evidence>
<evidence type="ECO:0000256" key="3">
    <source>
        <dbReference type="ARBA" id="ARBA00022833"/>
    </source>
</evidence>
<evidence type="ECO:0000313" key="12">
    <source>
        <dbReference type="Proteomes" id="UP000219335"/>
    </source>
</evidence>
<sequence length="160" mass="18168">MLNFIKMSANIEQIIKKSQEVCASAGAKLTHKRKNVLMVLLASATPLSAYEVVDKYKTQFQESLPVMSVYRMLDFLVQEKLVHKLETAGQYMSCAHIACDHQHETPQFLICDRCGSVKEVGIKKRIIEELERSIQNTGFTLAHKQLELHGVCKFCQDHST</sequence>
<keyword evidence="3 7" id="KW-0862">Zinc</keyword>
<dbReference type="GO" id="GO:0008270">
    <property type="term" value="F:zinc ion binding"/>
    <property type="evidence" value="ECO:0007669"/>
    <property type="project" value="TreeGrafter"/>
</dbReference>
<dbReference type="GO" id="GO:1900376">
    <property type="term" value="P:regulation of secondary metabolite biosynthetic process"/>
    <property type="evidence" value="ECO:0007669"/>
    <property type="project" value="TreeGrafter"/>
</dbReference>
<reference evidence="9" key="2">
    <citation type="submission" date="2016-10" db="EMBL/GenBank/DDBJ databases">
        <authorList>
            <person name="de Groot N.N."/>
        </authorList>
    </citation>
    <scope>NUCLEOTIDE SEQUENCE [LARGE SCALE GENOMIC DNA]</scope>
    <source>
        <strain evidence="9">Nm10</strain>
    </source>
</reference>